<name>A0A0C2SUX5_AMAMK</name>
<organism evidence="1 2">
    <name type="scientific">Amanita muscaria (strain Koide BX008)</name>
    <dbReference type="NCBI Taxonomy" id="946122"/>
    <lineage>
        <taxon>Eukaryota</taxon>
        <taxon>Fungi</taxon>
        <taxon>Dikarya</taxon>
        <taxon>Basidiomycota</taxon>
        <taxon>Agaricomycotina</taxon>
        <taxon>Agaricomycetes</taxon>
        <taxon>Agaricomycetidae</taxon>
        <taxon>Agaricales</taxon>
        <taxon>Pluteineae</taxon>
        <taxon>Amanitaceae</taxon>
        <taxon>Amanita</taxon>
    </lineage>
</organism>
<dbReference type="InParanoid" id="A0A0C2SUX5"/>
<evidence type="ECO:0000313" key="2">
    <source>
        <dbReference type="Proteomes" id="UP000054549"/>
    </source>
</evidence>
<dbReference type="EMBL" id="KN818232">
    <property type="protein sequence ID" value="KIL67230.1"/>
    <property type="molecule type" value="Genomic_DNA"/>
</dbReference>
<protein>
    <submittedName>
        <fullName evidence="1">Uncharacterized protein</fullName>
    </submittedName>
</protein>
<sequence length="232" mass="26730">MPDLSEDPSIFRRPFRFETLDSQSIILFKSVWDPSMCHDLDIKVKFFCLQPLYDLFQLHQREAPFISRFLQRIGPSLEHLTISLSHYGRPYSSYEPGISSLLDPIHVSQCVNLRSLEIGEIRLEDQAPDSAKMIDVVRTFLSALPSPRALQEISITVNLIAPSLEDHLAVLKLFKWSSLVETVQRLFPNLHKLVIHMGTREPQYFNLFLDLLRQVPNYKELEKAGVIELLSA</sequence>
<gene>
    <name evidence="1" type="ORF">M378DRAFT_177391</name>
</gene>
<proteinExistence type="predicted"/>
<dbReference type="Proteomes" id="UP000054549">
    <property type="component" value="Unassembled WGS sequence"/>
</dbReference>
<keyword evidence="2" id="KW-1185">Reference proteome</keyword>
<dbReference type="HOGENOM" id="CLU_104252_0_0_1"/>
<reference evidence="1 2" key="1">
    <citation type="submission" date="2014-04" db="EMBL/GenBank/DDBJ databases">
        <title>Evolutionary Origins and Diversification of the Mycorrhizal Mutualists.</title>
        <authorList>
            <consortium name="DOE Joint Genome Institute"/>
            <consortium name="Mycorrhizal Genomics Consortium"/>
            <person name="Kohler A."/>
            <person name="Kuo A."/>
            <person name="Nagy L.G."/>
            <person name="Floudas D."/>
            <person name="Copeland A."/>
            <person name="Barry K.W."/>
            <person name="Cichocki N."/>
            <person name="Veneault-Fourrey C."/>
            <person name="LaButti K."/>
            <person name="Lindquist E.A."/>
            <person name="Lipzen A."/>
            <person name="Lundell T."/>
            <person name="Morin E."/>
            <person name="Murat C."/>
            <person name="Riley R."/>
            <person name="Ohm R."/>
            <person name="Sun H."/>
            <person name="Tunlid A."/>
            <person name="Henrissat B."/>
            <person name="Grigoriev I.V."/>
            <person name="Hibbett D.S."/>
            <person name="Martin F."/>
        </authorList>
    </citation>
    <scope>NUCLEOTIDE SEQUENCE [LARGE SCALE GENOMIC DNA]</scope>
    <source>
        <strain evidence="1 2">Koide BX008</strain>
    </source>
</reference>
<accession>A0A0C2SUX5</accession>
<dbReference type="AlphaFoldDB" id="A0A0C2SUX5"/>
<evidence type="ECO:0000313" key="1">
    <source>
        <dbReference type="EMBL" id="KIL67230.1"/>
    </source>
</evidence>